<dbReference type="InterPro" id="IPR028978">
    <property type="entry name" value="Chorismate_lyase_/UTRA_dom_sf"/>
</dbReference>
<sequence>MPSIERPEPPYVQIAADIRGRIKSGELKPDDAVPSARRITREWNVAMATAAKALGLLNSEGLVRSVPGIGTVVAGGSLHLSAQDRVLAIQRTGKIYPPGHYAKIRSAGLVPAPVTVAGALGVTEGDQVIQRRRTTYNADDVPLSTSVSWYAGELAEIAPLLLECSRIPQGTSRYVEEVTGRAISATHVQHAGGGASSEDAGELGIEAGSPVLLSRNHFLDAEGAVVEYGESTALAGNWVFYEYAISDVK</sequence>
<gene>
    <name evidence="5" type="ORF">SAMN05216174_12410</name>
</gene>
<dbReference type="PANTHER" id="PTHR44846:SF17">
    <property type="entry name" value="GNTR-FAMILY TRANSCRIPTIONAL REGULATOR"/>
    <property type="match status" value="1"/>
</dbReference>
<dbReference type="InterPro" id="IPR036390">
    <property type="entry name" value="WH_DNA-bd_sf"/>
</dbReference>
<evidence type="ECO:0000256" key="2">
    <source>
        <dbReference type="ARBA" id="ARBA00023125"/>
    </source>
</evidence>
<keyword evidence="1" id="KW-0805">Transcription regulation</keyword>
<reference evidence="6" key="1">
    <citation type="submission" date="2016-10" db="EMBL/GenBank/DDBJ databases">
        <authorList>
            <person name="Varghese N."/>
            <person name="Submissions S."/>
        </authorList>
    </citation>
    <scope>NUCLEOTIDE SEQUENCE [LARGE SCALE GENOMIC DNA]</scope>
    <source>
        <strain evidence="6">IBRC-M 10403</strain>
    </source>
</reference>
<dbReference type="GO" id="GO:0003700">
    <property type="term" value="F:DNA-binding transcription factor activity"/>
    <property type="evidence" value="ECO:0007669"/>
    <property type="project" value="InterPro"/>
</dbReference>
<keyword evidence="3" id="KW-0804">Transcription</keyword>
<protein>
    <submittedName>
        <fullName evidence="5">DNA-binding transcriptional regulator, GntR family</fullName>
    </submittedName>
</protein>
<dbReference type="Pfam" id="PF07702">
    <property type="entry name" value="UTRA"/>
    <property type="match status" value="1"/>
</dbReference>
<dbReference type="STRING" id="1271860.SAMN05216174_12410"/>
<dbReference type="Gene3D" id="1.10.10.10">
    <property type="entry name" value="Winged helix-like DNA-binding domain superfamily/Winged helix DNA-binding domain"/>
    <property type="match status" value="1"/>
</dbReference>
<dbReference type="GO" id="GO:0003677">
    <property type="term" value="F:DNA binding"/>
    <property type="evidence" value="ECO:0007669"/>
    <property type="project" value="UniProtKB-KW"/>
</dbReference>
<evidence type="ECO:0000313" key="5">
    <source>
        <dbReference type="EMBL" id="SDD94700.1"/>
    </source>
</evidence>
<dbReference type="SMART" id="SM00866">
    <property type="entry name" value="UTRA"/>
    <property type="match status" value="1"/>
</dbReference>
<dbReference type="AlphaFoldDB" id="A0A1G6YWI1"/>
<dbReference type="InterPro" id="IPR000524">
    <property type="entry name" value="Tscrpt_reg_HTH_GntR"/>
</dbReference>
<dbReference type="Proteomes" id="UP000199501">
    <property type="component" value="Unassembled WGS sequence"/>
</dbReference>
<dbReference type="Pfam" id="PF00392">
    <property type="entry name" value="GntR"/>
    <property type="match status" value="1"/>
</dbReference>
<dbReference type="PROSITE" id="PS50949">
    <property type="entry name" value="HTH_GNTR"/>
    <property type="match status" value="1"/>
</dbReference>
<dbReference type="SUPFAM" id="SSF64288">
    <property type="entry name" value="Chorismate lyase-like"/>
    <property type="match status" value="1"/>
</dbReference>
<name>A0A1G6YWI1_9PSEU</name>
<dbReference type="InterPro" id="IPR050679">
    <property type="entry name" value="Bact_HTH_transcr_reg"/>
</dbReference>
<dbReference type="SMART" id="SM00345">
    <property type="entry name" value="HTH_GNTR"/>
    <property type="match status" value="1"/>
</dbReference>
<dbReference type="InterPro" id="IPR036388">
    <property type="entry name" value="WH-like_DNA-bd_sf"/>
</dbReference>
<evidence type="ECO:0000256" key="1">
    <source>
        <dbReference type="ARBA" id="ARBA00023015"/>
    </source>
</evidence>
<dbReference type="OrthoDB" id="3192286at2"/>
<dbReference type="SUPFAM" id="SSF46785">
    <property type="entry name" value="Winged helix' DNA-binding domain"/>
    <property type="match status" value="1"/>
</dbReference>
<keyword evidence="6" id="KW-1185">Reference proteome</keyword>
<dbReference type="PANTHER" id="PTHR44846">
    <property type="entry name" value="MANNOSYL-D-GLYCERATE TRANSPORT/METABOLISM SYSTEM REPRESSOR MNGR-RELATED"/>
    <property type="match status" value="1"/>
</dbReference>
<dbReference type="GO" id="GO:0045892">
    <property type="term" value="P:negative regulation of DNA-templated transcription"/>
    <property type="evidence" value="ECO:0007669"/>
    <property type="project" value="TreeGrafter"/>
</dbReference>
<evidence type="ECO:0000313" key="6">
    <source>
        <dbReference type="Proteomes" id="UP000199501"/>
    </source>
</evidence>
<proteinExistence type="predicted"/>
<dbReference type="CDD" id="cd07377">
    <property type="entry name" value="WHTH_GntR"/>
    <property type="match status" value="1"/>
</dbReference>
<organism evidence="5 6">
    <name type="scientific">Actinokineospora iranica</name>
    <dbReference type="NCBI Taxonomy" id="1271860"/>
    <lineage>
        <taxon>Bacteria</taxon>
        <taxon>Bacillati</taxon>
        <taxon>Actinomycetota</taxon>
        <taxon>Actinomycetes</taxon>
        <taxon>Pseudonocardiales</taxon>
        <taxon>Pseudonocardiaceae</taxon>
        <taxon>Actinokineospora</taxon>
    </lineage>
</organism>
<dbReference type="InterPro" id="IPR011663">
    <property type="entry name" value="UTRA"/>
</dbReference>
<evidence type="ECO:0000259" key="4">
    <source>
        <dbReference type="PROSITE" id="PS50949"/>
    </source>
</evidence>
<dbReference type="Gene3D" id="3.40.1410.10">
    <property type="entry name" value="Chorismate lyase-like"/>
    <property type="match status" value="1"/>
</dbReference>
<dbReference type="EMBL" id="FMZZ01000024">
    <property type="protein sequence ID" value="SDD94700.1"/>
    <property type="molecule type" value="Genomic_DNA"/>
</dbReference>
<keyword evidence="2 5" id="KW-0238">DNA-binding</keyword>
<accession>A0A1G6YWI1</accession>
<dbReference type="RefSeq" id="WP_091457568.1">
    <property type="nucleotide sequence ID" value="NZ_FMZZ01000024.1"/>
</dbReference>
<feature type="domain" description="HTH gntR-type" evidence="4">
    <location>
        <begin position="8"/>
        <end position="76"/>
    </location>
</feature>
<evidence type="ECO:0000256" key="3">
    <source>
        <dbReference type="ARBA" id="ARBA00023163"/>
    </source>
</evidence>